<dbReference type="PhylomeDB" id="A0A0G4H7A7"/>
<evidence type="ECO:0000256" key="5">
    <source>
        <dbReference type="ARBA" id="ARBA00023136"/>
    </source>
</evidence>
<feature type="region of interest" description="Disordered" evidence="6">
    <location>
        <begin position="386"/>
        <end position="405"/>
    </location>
</feature>
<evidence type="ECO:0000256" key="7">
    <source>
        <dbReference type="SAM" id="Phobius"/>
    </source>
</evidence>
<dbReference type="GO" id="GO:0007005">
    <property type="term" value="P:mitochondrion organization"/>
    <property type="evidence" value="ECO:0007669"/>
    <property type="project" value="UniProtKB-ARBA"/>
</dbReference>
<reference evidence="8" key="1">
    <citation type="submission" date="2014-11" db="EMBL/GenBank/DDBJ databases">
        <authorList>
            <person name="Otto D Thomas"/>
            <person name="Naeem Raeece"/>
        </authorList>
    </citation>
    <scope>NUCLEOTIDE SEQUENCE</scope>
</reference>
<accession>A0A0G4H7A7</accession>
<evidence type="ECO:0000256" key="3">
    <source>
        <dbReference type="ARBA" id="ARBA00022801"/>
    </source>
</evidence>
<keyword evidence="4" id="KW-0342">GTP-binding</keyword>
<sequence>MAGALDKQRYLIQRIMREIEHLYFPRPDDDLDDEADPPLGLACIAKRFDASIHPVHTRCSALIIGNVSAGKSTFVNWYAGDHLQKTGVAIETNGVTVVTYGSTVNELKGESTVLLLPYLRALTEKYSGFLENLSCKTCPSDRMCMLDLIDSPGLADGDMQYPFDVMGVMGDLAEHVDIVLFLFDPIGQALGRRTLSLVDALFKKHPDKIRFCLSKCDAIPSEEERIKVICQTTQSLTSKISVRHGFDLMPIFVPGAKEGTYLHTHARKVERGDAGEDETRAERDAAFRGGTSTVNRIEDLCDDIRKCVERKVQDGLAALKKNTETLAKVLDGVVMQEKERQRKNAVRRGKILRLWLGVFALSVIFGFLGFASVALSVSSLEKNVGPGTSSGTAGGGGGASSGGSGKVQQQAWLESWRDSVVDLTEQMEEVVPLLAIAAACREKVPFHLHLLGGALLVVLALALLQSYCTRSLECLSRQEFLGLQERRVFVKTCEKQQRRLNKEYLLHCGPAALAGGGAPAEPVPAGPSASEFSHSAASPSPGRSPDPSADGRDRGGVRARRRGKRDEDPGEDFD</sequence>
<evidence type="ECO:0000256" key="2">
    <source>
        <dbReference type="ARBA" id="ARBA00022741"/>
    </source>
</evidence>
<dbReference type="GO" id="GO:0003924">
    <property type="term" value="F:GTPase activity"/>
    <property type="evidence" value="ECO:0007669"/>
    <property type="project" value="InterPro"/>
</dbReference>
<gene>
    <name evidence="8" type="ORF">Cvel_25018</name>
</gene>
<evidence type="ECO:0000313" key="8">
    <source>
        <dbReference type="EMBL" id="CEM39778.1"/>
    </source>
</evidence>
<dbReference type="EMBL" id="CDMZ01001956">
    <property type="protein sequence ID" value="CEM39778.1"/>
    <property type="molecule type" value="Genomic_DNA"/>
</dbReference>
<dbReference type="SUPFAM" id="SSF52540">
    <property type="entry name" value="P-loop containing nucleoside triphosphate hydrolases"/>
    <property type="match status" value="1"/>
</dbReference>
<feature type="transmembrane region" description="Helical" evidence="7">
    <location>
        <begin position="448"/>
        <end position="468"/>
    </location>
</feature>
<feature type="compositionally biased region" description="Gly residues" evidence="6">
    <location>
        <begin position="392"/>
        <end position="405"/>
    </location>
</feature>
<dbReference type="VEuPathDB" id="CryptoDB:Cvel_25018"/>
<evidence type="ECO:0008006" key="9">
    <source>
        <dbReference type="Google" id="ProtNLM"/>
    </source>
</evidence>
<keyword evidence="2" id="KW-0547">Nucleotide-binding</keyword>
<feature type="transmembrane region" description="Helical" evidence="7">
    <location>
        <begin position="352"/>
        <end position="375"/>
    </location>
</feature>
<dbReference type="Gene3D" id="3.40.50.300">
    <property type="entry name" value="P-loop containing nucleotide triphosphate hydrolases"/>
    <property type="match status" value="1"/>
</dbReference>
<dbReference type="PANTHER" id="PTHR10465">
    <property type="entry name" value="TRANSMEMBRANE GTPASE FZO1"/>
    <property type="match status" value="1"/>
</dbReference>
<dbReference type="AlphaFoldDB" id="A0A0G4H7A7"/>
<dbReference type="GO" id="GO:0005525">
    <property type="term" value="F:GTP binding"/>
    <property type="evidence" value="ECO:0007669"/>
    <property type="project" value="UniProtKB-KW"/>
</dbReference>
<protein>
    <recommendedName>
        <fullName evidence="9">G domain-containing protein</fullName>
    </recommendedName>
</protein>
<comment type="subcellular location">
    <subcellularLocation>
        <location evidence="1">Membrane</location>
    </subcellularLocation>
</comment>
<dbReference type="GO" id="GO:0016020">
    <property type="term" value="C:membrane"/>
    <property type="evidence" value="ECO:0007669"/>
    <property type="project" value="UniProtKB-SubCell"/>
</dbReference>
<keyword evidence="5 7" id="KW-0472">Membrane</keyword>
<keyword evidence="7" id="KW-1133">Transmembrane helix</keyword>
<feature type="region of interest" description="Disordered" evidence="6">
    <location>
        <begin position="516"/>
        <end position="574"/>
    </location>
</feature>
<evidence type="ECO:0000256" key="4">
    <source>
        <dbReference type="ARBA" id="ARBA00023134"/>
    </source>
</evidence>
<dbReference type="InterPro" id="IPR027417">
    <property type="entry name" value="P-loop_NTPase"/>
</dbReference>
<dbReference type="InterPro" id="IPR027094">
    <property type="entry name" value="Mitofusin_fam"/>
</dbReference>
<name>A0A0G4H7A7_9ALVE</name>
<organism evidence="8">
    <name type="scientific">Chromera velia CCMP2878</name>
    <dbReference type="NCBI Taxonomy" id="1169474"/>
    <lineage>
        <taxon>Eukaryota</taxon>
        <taxon>Sar</taxon>
        <taxon>Alveolata</taxon>
        <taxon>Colpodellida</taxon>
        <taxon>Chromeraceae</taxon>
        <taxon>Chromera</taxon>
    </lineage>
</organism>
<evidence type="ECO:0000256" key="1">
    <source>
        <dbReference type="ARBA" id="ARBA00004370"/>
    </source>
</evidence>
<keyword evidence="7" id="KW-0812">Transmembrane</keyword>
<evidence type="ECO:0000256" key="6">
    <source>
        <dbReference type="SAM" id="MobiDB-lite"/>
    </source>
</evidence>
<proteinExistence type="predicted"/>
<keyword evidence="3" id="KW-0378">Hydrolase</keyword>
<dbReference type="PANTHER" id="PTHR10465:SF4">
    <property type="entry name" value="DYNAMIN N-TERMINAL DOMAIN-CONTAINING PROTEIN"/>
    <property type="match status" value="1"/>
</dbReference>